<keyword evidence="2" id="KW-1185">Reference proteome</keyword>
<evidence type="ECO:0008006" key="3">
    <source>
        <dbReference type="Google" id="ProtNLM"/>
    </source>
</evidence>
<dbReference type="AlphaFoldDB" id="A0AAD4DJE8"/>
<dbReference type="EMBL" id="JAAAIL010000107">
    <property type="protein sequence ID" value="KAG0279726.1"/>
    <property type="molecule type" value="Genomic_DNA"/>
</dbReference>
<dbReference type="Proteomes" id="UP001194580">
    <property type="component" value="Unassembled WGS sequence"/>
</dbReference>
<sequence length="623" mass="70029">MYPSTLDVLHIPELVANICSFLQKKDVSPFMRTCRQLYLLCGPFFYKDIDMQDYAVKSLSRSSDSTRALLRNGALVRVIKMDRSFSRSYFNGVGTHYQEACDLMTTLHNWHFPSDGDPHDGDTPVDTDSVAPFPVMTNLRQLQCYASFWGSTSDLNYGIDMGISRLCMLIDLNTHLSDLHLKILRITSGSQVSRLARTISDMKVLGSLTLNIHACGKHTDKIIPALFMSCPQSVHTLDMKLTLFARPSASLRKGVMGAGLEETMVETFPQHLGPLPNLSYWNVQSAASFSMDSLESMLARCPNVNKLEIPELNNTNDVNIAARLILGNCPKLVGLSQQHTFSDTAGELTAAIARAMPEKTLKSIEFSGLDDPYDALLFSLWPHLDSLSSVELLHCVEATSEVFRILFRKCPTLEVLVVGSSEDSEFSIHLEDAVAQTWASNRFTRLELTVLIPELSTKAKVTLLDRFYRQIGALVNLVVLDLRIAVTNAERNVDRDDEEEDVTYKDKLFPGFLKLGDVTESGADRGGYLDLFVGLTRLEKLQGSFNVDPDGEGSIMGQHECEWVCEHWPRLQVADFYPNHFKDGERFDPYSGVKDLEAERLQLPDCFRWLREHMPDLQFMTAL</sequence>
<gene>
    <name evidence="1" type="ORF">BGZ95_000389</name>
</gene>
<dbReference type="SUPFAM" id="SSF52047">
    <property type="entry name" value="RNI-like"/>
    <property type="match status" value="1"/>
</dbReference>
<dbReference type="Gene3D" id="3.80.10.10">
    <property type="entry name" value="Ribonuclease Inhibitor"/>
    <property type="match status" value="1"/>
</dbReference>
<comment type="caution">
    <text evidence="1">The sequence shown here is derived from an EMBL/GenBank/DDBJ whole genome shotgun (WGS) entry which is preliminary data.</text>
</comment>
<organism evidence="1 2">
    <name type="scientific">Linnemannia exigua</name>
    <dbReference type="NCBI Taxonomy" id="604196"/>
    <lineage>
        <taxon>Eukaryota</taxon>
        <taxon>Fungi</taxon>
        <taxon>Fungi incertae sedis</taxon>
        <taxon>Mucoromycota</taxon>
        <taxon>Mortierellomycotina</taxon>
        <taxon>Mortierellomycetes</taxon>
        <taxon>Mortierellales</taxon>
        <taxon>Mortierellaceae</taxon>
        <taxon>Linnemannia</taxon>
    </lineage>
</organism>
<name>A0AAD4DJE8_9FUNG</name>
<accession>A0AAD4DJE8</accession>
<evidence type="ECO:0000313" key="2">
    <source>
        <dbReference type="Proteomes" id="UP001194580"/>
    </source>
</evidence>
<reference evidence="1" key="1">
    <citation type="journal article" date="2020" name="Fungal Divers.">
        <title>Resolving the Mortierellaceae phylogeny through synthesis of multi-gene phylogenetics and phylogenomics.</title>
        <authorList>
            <person name="Vandepol N."/>
            <person name="Liber J."/>
            <person name="Desiro A."/>
            <person name="Na H."/>
            <person name="Kennedy M."/>
            <person name="Barry K."/>
            <person name="Grigoriev I.V."/>
            <person name="Miller A.N."/>
            <person name="O'Donnell K."/>
            <person name="Stajich J.E."/>
            <person name="Bonito G."/>
        </authorList>
    </citation>
    <scope>NUCLEOTIDE SEQUENCE</scope>
    <source>
        <strain evidence="1">NRRL 28262</strain>
    </source>
</reference>
<dbReference type="InterPro" id="IPR032675">
    <property type="entry name" value="LRR_dom_sf"/>
</dbReference>
<proteinExistence type="predicted"/>
<evidence type="ECO:0000313" key="1">
    <source>
        <dbReference type="EMBL" id="KAG0279726.1"/>
    </source>
</evidence>
<protein>
    <recommendedName>
        <fullName evidence="3">F-box domain-containing protein</fullName>
    </recommendedName>
</protein>